<dbReference type="Proteomes" id="UP000593561">
    <property type="component" value="Unassembled WGS sequence"/>
</dbReference>
<accession>A0A7J8R3H2</accession>
<name>A0A7J8R3H2_GOSDV</name>
<evidence type="ECO:0000313" key="2">
    <source>
        <dbReference type="Proteomes" id="UP000593561"/>
    </source>
</evidence>
<protein>
    <submittedName>
        <fullName evidence="1">Uncharacterized protein</fullName>
    </submittedName>
</protein>
<organism evidence="1 2">
    <name type="scientific">Gossypium davidsonii</name>
    <name type="common">Davidson's cotton</name>
    <name type="synonym">Gossypium klotzschianum subsp. davidsonii</name>
    <dbReference type="NCBI Taxonomy" id="34287"/>
    <lineage>
        <taxon>Eukaryota</taxon>
        <taxon>Viridiplantae</taxon>
        <taxon>Streptophyta</taxon>
        <taxon>Embryophyta</taxon>
        <taxon>Tracheophyta</taxon>
        <taxon>Spermatophyta</taxon>
        <taxon>Magnoliopsida</taxon>
        <taxon>eudicotyledons</taxon>
        <taxon>Gunneridae</taxon>
        <taxon>Pentapetalae</taxon>
        <taxon>rosids</taxon>
        <taxon>malvids</taxon>
        <taxon>Malvales</taxon>
        <taxon>Malvaceae</taxon>
        <taxon>Malvoideae</taxon>
        <taxon>Gossypium</taxon>
    </lineage>
</organism>
<dbReference type="EMBL" id="JABFAC010000002">
    <property type="protein sequence ID" value="MBA0607882.1"/>
    <property type="molecule type" value="Genomic_DNA"/>
</dbReference>
<proteinExistence type="predicted"/>
<evidence type="ECO:0000313" key="1">
    <source>
        <dbReference type="EMBL" id="MBA0607882.1"/>
    </source>
</evidence>
<keyword evidence="2" id="KW-1185">Reference proteome</keyword>
<gene>
    <name evidence="1" type="ORF">Godav_020145</name>
</gene>
<comment type="caution">
    <text evidence="1">The sequence shown here is derived from an EMBL/GenBank/DDBJ whole genome shotgun (WGS) entry which is preliminary data.</text>
</comment>
<reference evidence="1 2" key="1">
    <citation type="journal article" date="2019" name="Genome Biol. Evol.">
        <title>Insights into the evolution of the New World diploid cottons (Gossypium, subgenus Houzingenia) based on genome sequencing.</title>
        <authorList>
            <person name="Grover C.E."/>
            <person name="Arick M.A. 2nd"/>
            <person name="Thrash A."/>
            <person name="Conover J.L."/>
            <person name="Sanders W.S."/>
            <person name="Peterson D.G."/>
            <person name="Frelichowski J.E."/>
            <person name="Scheffler J.A."/>
            <person name="Scheffler B.E."/>
            <person name="Wendel J.F."/>
        </authorList>
    </citation>
    <scope>NUCLEOTIDE SEQUENCE [LARGE SCALE GENOMIC DNA]</scope>
    <source>
        <strain evidence="1">27</strain>
        <tissue evidence="1">Leaf</tissue>
    </source>
</reference>
<sequence>MDANFIKKHPHIETGLLPTKSCMRMMDVSILSDSSNYVGMLVDVVGCPHWRLIDFYGFPVE</sequence>
<dbReference type="AlphaFoldDB" id="A0A7J8R3H2"/>